<dbReference type="PANTHER" id="PTHR11851:SF49">
    <property type="entry name" value="MITOCHONDRIAL-PROCESSING PEPTIDASE SUBUNIT ALPHA"/>
    <property type="match status" value="1"/>
</dbReference>
<dbReference type="SUPFAM" id="SSF63411">
    <property type="entry name" value="LuxS/MPP-like metallohydrolase"/>
    <property type="match status" value="4"/>
</dbReference>
<dbReference type="InterPro" id="IPR011249">
    <property type="entry name" value="Metalloenz_LuxS/M16"/>
</dbReference>
<dbReference type="PANTHER" id="PTHR11851">
    <property type="entry name" value="METALLOPROTEASE"/>
    <property type="match status" value="1"/>
</dbReference>
<evidence type="ECO:0000313" key="5">
    <source>
        <dbReference type="EMBL" id="HFM99274.1"/>
    </source>
</evidence>
<dbReference type="AlphaFoldDB" id="A0A7C3PGB1"/>
<dbReference type="GO" id="GO:0046872">
    <property type="term" value="F:metal ion binding"/>
    <property type="evidence" value="ECO:0007669"/>
    <property type="project" value="InterPro"/>
</dbReference>
<dbReference type="Pfam" id="PF05193">
    <property type="entry name" value="Peptidase_M16_C"/>
    <property type="match status" value="2"/>
</dbReference>
<dbReference type="EMBL" id="DSRU01000233">
    <property type="protein sequence ID" value="HFM99274.1"/>
    <property type="molecule type" value="Genomic_DNA"/>
</dbReference>
<feature type="domain" description="Peptidase M16 N-terminal" evidence="3">
    <location>
        <begin position="62"/>
        <end position="207"/>
    </location>
</feature>
<protein>
    <submittedName>
        <fullName evidence="5">Insulinase family protein</fullName>
    </submittedName>
</protein>
<dbReference type="Pfam" id="PF00675">
    <property type="entry name" value="Peptidase_M16"/>
    <property type="match status" value="2"/>
</dbReference>
<sequence>MLHRRVSLFGLIFLFCLSVLLFTGQPVLPDQGVTLAQRTTAPSTPRLTDRVRKTVLKNGMTVLMKQVNAAPVVTVQVWYRVGSRNETPGINGIAHQLEHLLFKGTEQRPIQFGRLFSALGSQFNAFTSYDMTTYYGTVEQDKLDALLVLEADRMQNALINAQQLESEKRVVISELQGYENSPSYRLSRAVMGAAFPNNPYGLPVGGTKADVEQFTVEQVRDYYQRFYRPDNATLVLVGNFEPKATLESVEATFGQLTAPPTAIPTQALPTPATTRQKEPIVLRETGSATLIDAIYPLPPVGDRDVPALDVMDAILTVGRSSRIYQSLVETGLASDASGYISNMIGTGWYEFDITVAADQKRDVVDTALRKLMTDLQTKSVSQEELNRAKAQLKATLLLNTRDVTSQAFQLGNDQITTGDYQYTDKLLQAIAQVTAADVQRVARQYFAPEKRTVGYFEPIAASDRADVDAGNFSQTTEKFSSGEPVDPAEVQKYLPPINRNQAAIAPQPLPQKIDFSNGLQLLLFPDTSTPTVTLSGHINAGSAFDSPQMAGLASLTADNLLNGTQTKSALELAKELENKGADLEFVATREGVRLLGEALSDDLPVLVRVLADVLQNATFPSDEVELTRQQALTDLKIGLDTPETLARRVFQQTLYPTNHPFHTFPTEASLKRITREDMVNFYRVHYNPEATVLALVGNFDPAAVIGLVNEQLGGWEVTTETPIILFPPVPDPAKPIRVHSTLPGKTQDITLMGYSAISRTDSRYYAATVLNQILGGDTLSSRLGTEIRDRQGLTYGIYSDFAAGKTPGPFFISMQTAPEDTTKAINSTLALLRQLREKGVSPTEVAIAVRSLTSSYPVDLADPDTLAATILMNTVYGLNINELRQYNAKLEAVTPAQVNRVIQELLHPEQIVIVTAGPARS</sequence>
<feature type="domain" description="Peptidase M16 N-terminal" evidence="3">
    <location>
        <begin position="526"/>
        <end position="636"/>
    </location>
</feature>
<comment type="similarity">
    <text evidence="1">Belongs to the peptidase M16 family.</text>
</comment>
<dbReference type="InterPro" id="IPR007863">
    <property type="entry name" value="Peptidase_M16_C"/>
</dbReference>
<evidence type="ECO:0000259" key="3">
    <source>
        <dbReference type="Pfam" id="PF00675"/>
    </source>
</evidence>
<evidence type="ECO:0000259" key="4">
    <source>
        <dbReference type="Pfam" id="PF05193"/>
    </source>
</evidence>
<organism evidence="5">
    <name type="scientific">Oscillatoriales cyanobacterium SpSt-418</name>
    <dbReference type="NCBI Taxonomy" id="2282169"/>
    <lineage>
        <taxon>Bacteria</taxon>
        <taxon>Bacillati</taxon>
        <taxon>Cyanobacteriota</taxon>
        <taxon>Cyanophyceae</taxon>
        <taxon>Oscillatoriophycideae</taxon>
        <taxon>Oscillatoriales</taxon>
    </lineage>
</organism>
<dbReference type="InterPro" id="IPR011765">
    <property type="entry name" value="Pept_M16_N"/>
</dbReference>
<dbReference type="InterPro" id="IPR050361">
    <property type="entry name" value="MPP/UQCRC_Complex"/>
</dbReference>
<gene>
    <name evidence="5" type="ORF">ENR64_16250</name>
</gene>
<comment type="caution">
    <text evidence="5">The sequence shown here is derived from an EMBL/GenBank/DDBJ whole genome shotgun (WGS) entry which is preliminary data.</text>
</comment>
<name>A0A7C3PGB1_9CYAN</name>
<feature type="domain" description="Peptidase M16 C-terminal" evidence="4">
    <location>
        <begin position="214"/>
        <end position="392"/>
    </location>
</feature>
<accession>A0A7C3PGB1</accession>
<evidence type="ECO:0000256" key="1">
    <source>
        <dbReference type="ARBA" id="ARBA00007261"/>
    </source>
</evidence>
<dbReference type="Gene3D" id="3.30.830.10">
    <property type="entry name" value="Metalloenzyme, LuxS/M16 peptidase-like"/>
    <property type="match status" value="4"/>
</dbReference>
<proteinExistence type="inferred from homology"/>
<keyword evidence="2" id="KW-0175">Coiled coil</keyword>
<evidence type="ECO:0000256" key="2">
    <source>
        <dbReference type="SAM" id="Coils"/>
    </source>
</evidence>
<feature type="domain" description="Peptidase M16 C-terminal" evidence="4">
    <location>
        <begin position="672"/>
        <end position="852"/>
    </location>
</feature>
<feature type="coiled-coil region" evidence="2">
    <location>
        <begin position="154"/>
        <end position="181"/>
    </location>
</feature>
<reference evidence="5" key="1">
    <citation type="journal article" date="2020" name="mSystems">
        <title>Genome- and Community-Level Interaction Insights into Carbon Utilization and Element Cycling Functions of Hydrothermarchaeota in Hydrothermal Sediment.</title>
        <authorList>
            <person name="Zhou Z."/>
            <person name="Liu Y."/>
            <person name="Xu W."/>
            <person name="Pan J."/>
            <person name="Luo Z.H."/>
            <person name="Li M."/>
        </authorList>
    </citation>
    <scope>NUCLEOTIDE SEQUENCE [LARGE SCALE GENOMIC DNA]</scope>
    <source>
        <strain evidence="5">SpSt-418</strain>
    </source>
</reference>